<dbReference type="HAMAP" id="MF_00418">
    <property type="entry name" value="DapA"/>
    <property type="match status" value="1"/>
</dbReference>
<keyword evidence="7 12" id="KW-0220">Diaminopimelate biosynthesis</keyword>
<dbReference type="InterPro" id="IPR002220">
    <property type="entry name" value="DapA-like"/>
</dbReference>
<evidence type="ECO:0000256" key="3">
    <source>
        <dbReference type="ARBA" id="ARBA00007592"/>
    </source>
</evidence>
<proteinExistence type="inferred from homology"/>
<dbReference type="InterPro" id="IPR020625">
    <property type="entry name" value="Schiff_base-form_aldolases_AS"/>
</dbReference>
<feature type="site" description="Part of a proton relay during catalysis" evidence="12">
    <location>
        <position position="43"/>
    </location>
</feature>
<dbReference type="NCBIfam" id="TIGR00674">
    <property type="entry name" value="dapA"/>
    <property type="match status" value="1"/>
</dbReference>
<evidence type="ECO:0000256" key="10">
    <source>
        <dbReference type="ARBA" id="ARBA00023270"/>
    </source>
</evidence>
<feature type="active site" description="Schiff-base intermediate with substrate" evidence="12 14">
    <location>
        <position position="161"/>
    </location>
</feature>
<evidence type="ECO:0000256" key="11">
    <source>
        <dbReference type="ARBA" id="ARBA00047836"/>
    </source>
</evidence>
<dbReference type="PANTHER" id="PTHR12128">
    <property type="entry name" value="DIHYDRODIPICOLINATE SYNTHASE"/>
    <property type="match status" value="1"/>
</dbReference>
<dbReference type="InterPro" id="IPR020624">
    <property type="entry name" value="Schiff_base-form_aldolases_CS"/>
</dbReference>
<dbReference type="InterPro" id="IPR013785">
    <property type="entry name" value="Aldolase_TIM"/>
</dbReference>
<evidence type="ECO:0000256" key="8">
    <source>
        <dbReference type="ARBA" id="ARBA00023154"/>
    </source>
</evidence>
<evidence type="ECO:0000256" key="4">
    <source>
        <dbReference type="ARBA" id="ARBA00012086"/>
    </source>
</evidence>
<dbReference type="InterPro" id="IPR005263">
    <property type="entry name" value="DapA"/>
</dbReference>
<dbReference type="GO" id="GO:0009089">
    <property type="term" value="P:lysine biosynthetic process via diaminopimelate"/>
    <property type="evidence" value="ECO:0007669"/>
    <property type="project" value="UniProtKB-UniRule"/>
</dbReference>
<evidence type="ECO:0000256" key="15">
    <source>
        <dbReference type="PIRSR" id="PIRSR001365-2"/>
    </source>
</evidence>
<organism evidence="16">
    <name type="scientific">Mesoaciditoga lauensis</name>
    <dbReference type="NCBI Taxonomy" id="1495039"/>
    <lineage>
        <taxon>Bacteria</taxon>
        <taxon>Thermotogati</taxon>
        <taxon>Thermotogota</taxon>
        <taxon>Thermotogae</taxon>
        <taxon>Mesoaciditogales</taxon>
        <taxon>Mesoaciditogaceae</taxon>
        <taxon>Mesoaciditoga</taxon>
    </lineage>
</organism>
<dbReference type="GO" id="GO:0008840">
    <property type="term" value="F:4-hydroxy-tetrahydrodipicolinate synthase activity"/>
    <property type="evidence" value="ECO:0007669"/>
    <property type="project" value="UniProtKB-UniRule"/>
</dbReference>
<feature type="active site" description="Proton donor/acceptor" evidence="12 14">
    <location>
        <position position="132"/>
    </location>
</feature>
<evidence type="ECO:0000256" key="14">
    <source>
        <dbReference type="PIRSR" id="PIRSR001365-1"/>
    </source>
</evidence>
<dbReference type="GO" id="GO:0005829">
    <property type="term" value="C:cytosol"/>
    <property type="evidence" value="ECO:0007669"/>
    <property type="project" value="TreeGrafter"/>
</dbReference>
<evidence type="ECO:0000256" key="6">
    <source>
        <dbReference type="ARBA" id="ARBA00022605"/>
    </source>
</evidence>
<dbReference type="SUPFAM" id="SSF51569">
    <property type="entry name" value="Aldolase"/>
    <property type="match status" value="1"/>
</dbReference>
<comment type="pathway">
    <text evidence="2 12">Amino-acid biosynthesis; L-lysine biosynthesis via DAP pathway; (S)-tetrahydrodipicolinate from L-aspartate: step 3/4.</text>
</comment>
<evidence type="ECO:0000256" key="9">
    <source>
        <dbReference type="ARBA" id="ARBA00023239"/>
    </source>
</evidence>
<comment type="subcellular location">
    <subcellularLocation>
        <location evidence="12">Cytoplasm</location>
    </subcellularLocation>
</comment>
<evidence type="ECO:0000256" key="2">
    <source>
        <dbReference type="ARBA" id="ARBA00005120"/>
    </source>
</evidence>
<accession>A0A7V3RDK1</accession>
<dbReference type="SMART" id="SM01130">
    <property type="entry name" value="DHDPS"/>
    <property type="match status" value="1"/>
</dbReference>
<sequence length="294" mass="32409">MFRGVGTAIVTPFLDEKIDLKSYEKLVNLQIENGVSAIFVLGTTGESPSIDQDESAKLITKTVELCDGRVEIIAGAGTNSTKKTVELVKNAEKYGASGVLVVTPYYNKPTQKGLYEHYKYISERTSSEIVIYNVPGRTGVNILPETVYKIASDCKNVRGLKEANTDINQVDKDLISLKRSSPDFRIYSGNDDSAFHLLCSGGDGIVSVASNIIPQQMAKMCDLVFKDDIESAREIHLKFFDLFKALFVESNPIPVKAALWIKGLIHDELRLPLVPASESTVNLLKNVMKECDLI</sequence>
<dbReference type="PRINTS" id="PR00146">
    <property type="entry name" value="DHPICSNTHASE"/>
</dbReference>
<dbReference type="GO" id="GO:0019877">
    <property type="term" value="P:diaminopimelate biosynthetic process"/>
    <property type="evidence" value="ECO:0007669"/>
    <property type="project" value="UniProtKB-UniRule"/>
</dbReference>
<dbReference type="Pfam" id="PF00701">
    <property type="entry name" value="DHDPS"/>
    <property type="match status" value="1"/>
</dbReference>
<dbReference type="Gene3D" id="3.20.20.70">
    <property type="entry name" value="Aldolase class I"/>
    <property type="match status" value="1"/>
</dbReference>
<comment type="caution">
    <text evidence="16">The sequence shown here is derived from an EMBL/GenBank/DDBJ whole genome shotgun (WGS) entry which is preliminary data.</text>
</comment>
<feature type="binding site" evidence="12 15">
    <location>
        <position position="206"/>
    </location>
    <ligand>
        <name>pyruvate</name>
        <dbReference type="ChEBI" id="CHEBI:15361"/>
    </ligand>
</feature>
<reference evidence="16" key="1">
    <citation type="journal article" date="2020" name="mSystems">
        <title>Genome- and Community-Level Interaction Insights into Carbon Utilization and Element Cycling Functions of Hydrothermarchaeota in Hydrothermal Sediment.</title>
        <authorList>
            <person name="Zhou Z."/>
            <person name="Liu Y."/>
            <person name="Xu W."/>
            <person name="Pan J."/>
            <person name="Luo Z.H."/>
            <person name="Li M."/>
        </authorList>
    </citation>
    <scope>NUCLEOTIDE SEQUENCE [LARGE SCALE GENOMIC DNA]</scope>
    <source>
        <strain evidence="16">SpSt-966</strain>
    </source>
</reference>
<gene>
    <name evidence="12" type="primary">dapA</name>
    <name evidence="16" type="ORF">ENX73_01025</name>
</gene>
<comment type="similarity">
    <text evidence="3 12 13">Belongs to the DapA family.</text>
</comment>
<evidence type="ECO:0000256" key="13">
    <source>
        <dbReference type="PIRNR" id="PIRNR001365"/>
    </source>
</evidence>
<keyword evidence="8 12" id="KW-0457">Lysine biosynthesis</keyword>
<evidence type="ECO:0000256" key="12">
    <source>
        <dbReference type="HAMAP-Rule" id="MF_00418"/>
    </source>
</evidence>
<dbReference type="PANTHER" id="PTHR12128:SF66">
    <property type="entry name" value="4-HYDROXY-2-OXOGLUTARATE ALDOLASE, MITOCHONDRIAL"/>
    <property type="match status" value="1"/>
</dbReference>
<protein>
    <recommendedName>
        <fullName evidence="4 12">4-hydroxy-tetrahydrodipicolinate synthase</fullName>
        <shortName evidence="12">HTPA synthase</shortName>
        <ecNumber evidence="4 12">4.3.3.7</ecNumber>
    </recommendedName>
</protein>
<comment type="subunit">
    <text evidence="12">Homotetramer; dimer of dimers.</text>
</comment>
<comment type="function">
    <text evidence="1 12">Catalyzes the condensation of (S)-aspartate-beta-semialdehyde [(S)-ASA] and pyruvate to 4-hydroxy-tetrahydrodipicolinate (HTPA).</text>
</comment>
<dbReference type="PROSITE" id="PS00665">
    <property type="entry name" value="DHDPS_1"/>
    <property type="match status" value="1"/>
</dbReference>
<dbReference type="UniPathway" id="UPA00034">
    <property type="reaction ID" value="UER00017"/>
</dbReference>
<comment type="caution">
    <text evidence="12">Was originally thought to be a dihydrodipicolinate synthase (DHDPS), catalyzing the condensation of (S)-aspartate-beta-semialdehyde [(S)-ASA] and pyruvate to dihydrodipicolinate (DHDP). However, it was shown in E.coli that the product of the enzymatic reaction is not dihydrodipicolinate but in fact (4S)-4-hydroxy-2,3,4,5-tetrahydro-(2S)-dipicolinic acid (HTPA), and that the consecutive dehydration reaction leading to DHDP is not spontaneous but catalyzed by DapB.</text>
</comment>
<keyword evidence="10 12" id="KW-0704">Schiff base</keyword>
<dbReference type="AlphaFoldDB" id="A0A7V3RDK1"/>
<dbReference type="PROSITE" id="PS00666">
    <property type="entry name" value="DHDPS_2"/>
    <property type="match status" value="1"/>
</dbReference>
<name>A0A7V3RDK1_9BACT</name>
<dbReference type="EC" id="4.3.3.7" evidence="4 12"/>
<dbReference type="CDD" id="cd00950">
    <property type="entry name" value="DHDPS"/>
    <property type="match status" value="1"/>
</dbReference>
<keyword evidence="5 12" id="KW-0963">Cytoplasm</keyword>
<keyword evidence="6 12" id="KW-0028">Amino-acid biosynthesis</keyword>
<dbReference type="PIRSF" id="PIRSF001365">
    <property type="entry name" value="DHDPS"/>
    <property type="match status" value="1"/>
</dbReference>
<evidence type="ECO:0000256" key="1">
    <source>
        <dbReference type="ARBA" id="ARBA00003294"/>
    </source>
</evidence>
<evidence type="ECO:0000313" key="16">
    <source>
        <dbReference type="EMBL" id="HGE74694.1"/>
    </source>
</evidence>
<dbReference type="EMBL" id="DTPE01000045">
    <property type="protein sequence ID" value="HGE74694.1"/>
    <property type="molecule type" value="Genomic_DNA"/>
</dbReference>
<feature type="site" description="Part of a proton relay during catalysis" evidence="12">
    <location>
        <position position="106"/>
    </location>
</feature>
<evidence type="ECO:0000256" key="7">
    <source>
        <dbReference type="ARBA" id="ARBA00022915"/>
    </source>
</evidence>
<evidence type="ECO:0000256" key="5">
    <source>
        <dbReference type="ARBA" id="ARBA00022490"/>
    </source>
</evidence>
<feature type="binding site" evidence="12 15">
    <location>
        <position position="44"/>
    </location>
    <ligand>
        <name>pyruvate</name>
        <dbReference type="ChEBI" id="CHEBI:15361"/>
    </ligand>
</feature>
<keyword evidence="9 12" id="KW-0456">Lyase</keyword>
<comment type="catalytic activity">
    <reaction evidence="11 12">
        <text>L-aspartate 4-semialdehyde + pyruvate = (2S,4S)-4-hydroxy-2,3,4,5-tetrahydrodipicolinate + H2O + H(+)</text>
        <dbReference type="Rhea" id="RHEA:34171"/>
        <dbReference type="ChEBI" id="CHEBI:15361"/>
        <dbReference type="ChEBI" id="CHEBI:15377"/>
        <dbReference type="ChEBI" id="CHEBI:15378"/>
        <dbReference type="ChEBI" id="CHEBI:67139"/>
        <dbReference type="ChEBI" id="CHEBI:537519"/>
        <dbReference type="EC" id="4.3.3.7"/>
    </reaction>
</comment>